<dbReference type="RefSeq" id="WP_058931279.1">
    <property type="nucleotide sequence ID" value="NZ_CP013747.1"/>
</dbReference>
<dbReference type="STRING" id="121292.AU252_14195"/>
<accession>A0A0U3QCP4</accession>
<name>A0A0U3QCP4_9MICC</name>
<evidence type="ECO:0000256" key="2">
    <source>
        <dbReference type="SAM" id="SignalP"/>
    </source>
</evidence>
<protein>
    <recommendedName>
        <fullName evidence="5">Lipoprotein</fullName>
    </recommendedName>
</protein>
<reference evidence="3 4" key="1">
    <citation type="submission" date="2015-12" db="EMBL/GenBank/DDBJ databases">
        <authorList>
            <person name="Shamseldin A."/>
            <person name="Moawad H."/>
            <person name="Abd El-Rahim W.M."/>
            <person name="Sadowsky M.J."/>
        </authorList>
    </citation>
    <scope>NUCLEOTIDE SEQUENCE [LARGE SCALE GENOMIC DNA]</scope>
    <source>
        <strain evidence="3 4">Ar51</strain>
    </source>
</reference>
<proteinExistence type="predicted"/>
<dbReference type="Proteomes" id="UP000065151">
    <property type="component" value="Chromosome"/>
</dbReference>
<feature type="region of interest" description="Disordered" evidence="1">
    <location>
        <begin position="25"/>
        <end position="49"/>
    </location>
</feature>
<dbReference type="EMBL" id="CP013747">
    <property type="protein sequence ID" value="ALV42157.1"/>
    <property type="molecule type" value="Genomic_DNA"/>
</dbReference>
<sequence>MNKPKVSFMIAAMLLLAGVSSCASDAPKPADHESNQQVKQAETSSSNNVYASIPSDEIQHAITEAEFIWDAKDPYYGYNRVPVVARVHIDSIDGGRAFSTISDQYVFPQTIGKMTVRDVYKGDVKPGDQVNYSRVGGTVTFDEYWSSLNQQQRDKILHLNNGQRPTAKKYIQKKVLDDVDIEAGKEYVVFLSPQSSKDGKLHEYSITGYQFGLREVKGSGAETTVLNNETKTWESLDSLVKLP</sequence>
<dbReference type="AlphaFoldDB" id="A0A0U3QCP4"/>
<feature type="chain" id="PRO_5039619199" description="Lipoprotein" evidence="2">
    <location>
        <begin position="24"/>
        <end position="243"/>
    </location>
</feature>
<evidence type="ECO:0000256" key="1">
    <source>
        <dbReference type="SAM" id="MobiDB-lite"/>
    </source>
</evidence>
<keyword evidence="2" id="KW-0732">Signal</keyword>
<gene>
    <name evidence="3" type="ORF">AU252_14195</name>
</gene>
<organism evidence="3">
    <name type="scientific">Pseudarthrobacter sulfonivorans</name>
    <dbReference type="NCBI Taxonomy" id="121292"/>
    <lineage>
        <taxon>Bacteria</taxon>
        <taxon>Bacillati</taxon>
        <taxon>Actinomycetota</taxon>
        <taxon>Actinomycetes</taxon>
        <taxon>Micrococcales</taxon>
        <taxon>Micrococcaceae</taxon>
        <taxon>Pseudarthrobacter</taxon>
    </lineage>
</organism>
<evidence type="ECO:0000313" key="3">
    <source>
        <dbReference type="EMBL" id="ALV42157.1"/>
    </source>
</evidence>
<feature type="signal peptide" evidence="2">
    <location>
        <begin position="1"/>
        <end position="23"/>
    </location>
</feature>
<dbReference type="PROSITE" id="PS51257">
    <property type="entry name" value="PROKAR_LIPOPROTEIN"/>
    <property type="match status" value="1"/>
</dbReference>
<evidence type="ECO:0008006" key="5">
    <source>
        <dbReference type="Google" id="ProtNLM"/>
    </source>
</evidence>
<evidence type="ECO:0000313" key="4">
    <source>
        <dbReference type="Proteomes" id="UP000065151"/>
    </source>
</evidence>
<dbReference type="KEGG" id="psul:AU252_14195"/>
<feature type="compositionally biased region" description="Polar residues" evidence="1">
    <location>
        <begin position="35"/>
        <end position="49"/>
    </location>
</feature>